<feature type="repeat" description="ANK" evidence="5">
    <location>
        <begin position="1041"/>
        <end position="1073"/>
    </location>
</feature>
<evidence type="ECO:0000256" key="5">
    <source>
        <dbReference type="PROSITE-ProRule" id="PRU00023"/>
    </source>
</evidence>
<dbReference type="Pfam" id="PF13637">
    <property type="entry name" value="Ank_4"/>
    <property type="match status" value="1"/>
</dbReference>
<evidence type="ECO:0000256" key="1">
    <source>
        <dbReference type="ARBA" id="ARBA00022553"/>
    </source>
</evidence>
<feature type="repeat" description="ANK" evidence="5">
    <location>
        <begin position="805"/>
        <end position="837"/>
    </location>
</feature>
<evidence type="ECO:0000259" key="8">
    <source>
        <dbReference type="Pfam" id="PF25521"/>
    </source>
</evidence>
<dbReference type="Gene3D" id="1.25.40.20">
    <property type="entry name" value="Ankyrin repeat-containing domain"/>
    <property type="match status" value="6"/>
</dbReference>
<dbReference type="Pfam" id="PF25520">
    <property type="entry name" value="AAA_lid_TANC1"/>
    <property type="match status" value="1"/>
</dbReference>
<feature type="compositionally biased region" description="Polar residues" evidence="6">
    <location>
        <begin position="1899"/>
        <end position="1914"/>
    </location>
</feature>
<feature type="repeat" description="ANK" evidence="5">
    <location>
        <begin position="1008"/>
        <end position="1040"/>
    </location>
</feature>
<proteinExistence type="predicted"/>
<feature type="repeat" description="ANK" evidence="5">
    <location>
        <begin position="1207"/>
        <end position="1239"/>
    </location>
</feature>
<dbReference type="InterPro" id="IPR027417">
    <property type="entry name" value="P-loop_NTPase"/>
</dbReference>
<evidence type="ECO:0000259" key="7">
    <source>
        <dbReference type="Pfam" id="PF25520"/>
    </source>
</evidence>
<keyword evidence="4 5" id="KW-0040">ANK repeat</keyword>
<dbReference type="InterPro" id="IPR058018">
    <property type="entry name" value="AAA_lid_TANC1/2"/>
</dbReference>
<feature type="repeat" description="ANK" evidence="5">
    <location>
        <begin position="1355"/>
        <end position="1387"/>
    </location>
</feature>
<evidence type="ECO:0000313" key="10">
    <source>
        <dbReference type="Proteomes" id="UP000728185"/>
    </source>
</evidence>
<name>A0A8E0VJ22_9TREM</name>
<dbReference type="InterPro" id="IPR058056">
    <property type="entry name" value="WH_TANC1/2"/>
</dbReference>
<feature type="region of interest" description="Disordered" evidence="6">
    <location>
        <begin position="112"/>
        <end position="141"/>
    </location>
</feature>
<feature type="repeat" description="ANK" evidence="5">
    <location>
        <begin position="937"/>
        <end position="974"/>
    </location>
</feature>
<dbReference type="Proteomes" id="UP000728185">
    <property type="component" value="Unassembled WGS sequence"/>
</dbReference>
<dbReference type="PROSITE" id="PS50297">
    <property type="entry name" value="ANK_REP_REGION"/>
    <property type="match status" value="10"/>
</dbReference>
<feature type="compositionally biased region" description="Polar residues" evidence="6">
    <location>
        <begin position="1698"/>
        <end position="1707"/>
    </location>
</feature>
<organism evidence="9 10">
    <name type="scientific">Fasciolopsis buskii</name>
    <dbReference type="NCBI Taxonomy" id="27845"/>
    <lineage>
        <taxon>Eukaryota</taxon>
        <taxon>Metazoa</taxon>
        <taxon>Spiralia</taxon>
        <taxon>Lophotrochozoa</taxon>
        <taxon>Platyhelminthes</taxon>
        <taxon>Trematoda</taxon>
        <taxon>Digenea</taxon>
        <taxon>Plagiorchiida</taxon>
        <taxon>Echinostomata</taxon>
        <taxon>Echinostomatoidea</taxon>
        <taxon>Fasciolidae</taxon>
        <taxon>Fasciolopsis</taxon>
    </lineage>
</organism>
<feature type="repeat" description="ANK" evidence="5">
    <location>
        <begin position="1321"/>
        <end position="1345"/>
    </location>
</feature>
<feature type="compositionally biased region" description="Low complexity" evidence="6">
    <location>
        <begin position="122"/>
        <end position="136"/>
    </location>
</feature>
<protein>
    <submittedName>
        <fullName evidence="9">Ankyrin repeat domain-containing protein 50</fullName>
    </submittedName>
</protein>
<gene>
    <name evidence="9" type="ORF">FBUS_00971</name>
</gene>
<feature type="repeat" description="ANK" evidence="5">
    <location>
        <begin position="871"/>
        <end position="903"/>
    </location>
</feature>
<accession>A0A8E0VJ22</accession>
<keyword evidence="2" id="KW-0677">Repeat</keyword>
<dbReference type="SMART" id="SM00248">
    <property type="entry name" value="ANK"/>
    <property type="match status" value="16"/>
</dbReference>
<sequence length="2089" mass="227258">MDLVFSTSDLRHKVVSHPRESGGVIGCCSIVQSWSVPEFSCSKEVDCSNSQDLNKHTNLRKPRSEPTCLMDASSDELVLQRLNSGNEEKCPELLHPPKSELLDSAFFPKSLNSSSISRPKSDAALTSDGSSSSIGSPIEPIKRDTIMNENVHGSEVDKTAGDEVSVNETGERNLVLLSPRPRTFYCREWVFDKILRHLKVTPRTGMLKSCMNAEELDTVTEIATAISGTVPKHAGHSGQSSQLNRKLVLVGGPGSGKTTICRRIVDAQQQVRKLFESGHPIHSVPLCVQVSAHLLATHLCTVQWQDSLNPVTFIRSLKNQILSSPFPLASVFAQMIESNKYSFSQFLSSERIRTSPDDAFRCGILAALSAAVSGTTKRSVTEHKPVDLDLDSDPTEASFYPGIRQLFILVDGVDECSSPLAQNYRVPDLQCILTDQPLDKQNNTRSSSMEKQRSKTILELLANNIQYFPDWLMLFITCRRQNRNVISRIFNGIRRISIDDLHRSAVSHDVQQYLLSRLASERELQFAFRAHMHSDFFGLLRIKSSACLLYLETILDALGELWVKPEQLALIPGTLNGLYLWLCQRLFSPSSTASHEPCPTYFPLVRPLLEVILATRQPISEHELYEILSTVDPSFSYKDFCGRLQLLRTVLVHMTSEEERRQPSYNPAVSSDQKPSENVTDKYIHFFHSSFAEWLLDVKHCTVAYLCDIEHGRSLIEHALEGHVFTERLLNEVTALPTLDGFSESGGATANEHDQNESVLRKTVSEVQQPLTDPIDSVYTHTNYTSDALKLIEPGENTCHAAAVGLNDSLVLAARKGEYEKIRLLLENNVNVNQLDEDGWSALRTASWRGHMDIVELLLSYGADVNLVGPDGRSALRAASWAGHEEIVQRLLDAGANVNQQDAEGRSSLIAAAYMGHVGVVEILAQAGADLNHADEDGRTALHVAAFCVRPSETHHEVVSCLLECGANPNVFDCEGITPLLGAARSGNRAVCELCLEADTDVNQADKCGNTALTLAVLGGHTSVVRLLLFWGAAVDIMDPAGRSLLSLAASIGNGPIVQELLARGLDEAHRDHAGCTPLHLAAAGRGSATSTNCEAEATPEQYCEVIRILLESGAHPEDVDNAGRTPLLTACECNHLAAAEVLLTLTPPSSFNCHSPSCSDTPGSLASVDAPPRIAGHPPTGFAIVNATGGAPHVPITHVLNRPSLDNQTPLRAAALCDNPELVRMLLAAGADPDYQDSYGRTTLYLLALEGMLDMADLLLHTPAPGAHQRPGSAGLVGASPVLSDDEGRCPLHVATWQGHLNMVKLLLQAGTPVDIRDREGRTPLQLAAWQGHAAICQLLLDEGNARVDAVCSQGATSLCIAAQEGHANVCSVLLQAGANPFQADSHGRTPYRVALKAGHIEICKLLEQRYGSNHPSWFDPEGSHGSEPPTPNMHPHRAVNDLSHGPTGPGLGSRVHPRSTGQDFSRGAEVNPIQTLSSTQPQTLLDGRHFHPITHQHQQNHHVSVRRDYGDDANPYARPPGPLVVHGLQQTPSDNSNYSETPKVHPALHIQSRPRVNSSNKPTSYLYSDSFAHGDLTHPHPNHSGPWQYNAPPTYVPISELRPGAFIPITNYSGQVEPPTYDPVHPGVYQLPVERTTVQAVHLQPNSYGQHMPTRLATRHLDTGEALPVRVSPSAVFSETMNISIQQPPGPDSQVPLESQRSKQSQHPYQHHHHYPHYKGANHRAVPPHRTVRTDIRDSDVDPQERMPVSTTKHQTSEGDTPRAASSRLLQESPKFPDLATQPFNQVPLNRGRGDHVTVPPTPVFPSSSSLITRAIKSTGGALSVTPSVKDPSQIPGHSDEQLQPPSVPQHATGSTISNANTAGTTSVSPAPQCEQNKYREDRLMLREVLVQPSPNPTAQQQHESKTSSAKSTLAGMLRFGNRRGKKSRKQSSDSPGIATQLIPTSCVSGGSGGNVISGGPPRTRLKPTGQSKSGLPTTGDDPNVDRLPYTSQPGRSVGLDGHRMKASPVIAVTSAPSGHEAPDKAVTSSMQLEAIARKLACCTQIEGVPSSNTTFVSRSQMTTSKPYSPQLWDRQSLRRDSNRPQL</sequence>
<feature type="compositionally biased region" description="Polar residues" evidence="6">
    <location>
        <begin position="1844"/>
        <end position="1876"/>
    </location>
</feature>
<dbReference type="PANTHER" id="PTHR24166">
    <property type="entry name" value="ROLLING PEBBLES, ISOFORM B"/>
    <property type="match status" value="1"/>
</dbReference>
<comment type="caution">
    <text evidence="9">The sequence shown here is derived from an EMBL/GenBank/DDBJ whole genome shotgun (WGS) entry which is preliminary data.</text>
</comment>
<feature type="repeat" description="ANK" evidence="5">
    <location>
        <begin position="838"/>
        <end position="870"/>
    </location>
</feature>
<dbReference type="Pfam" id="PF12796">
    <property type="entry name" value="Ank_2"/>
    <property type="match status" value="6"/>
</dbReference>
<feature type="compositionally biased region" description="Polar residues" evidence="6">
    <location>
        <begin position="2053"/>
        <end position="2070"/>
    </location>
</feature>
<dbReference type="Pfam" id="PF25521">
    <property type="entry name" value="WHD_TANC1"/>
    <property type="match status" value="2"/>
</dbReference>
<feature type="domain" description="TANC1/2-like winged helix" evidence="8">
    <location>
        <begin position="680"/>
        <end position="716"/>
    </location>
</feature>
<feature type="region of interest" description="Disordered" evidence="6">
    <location>
        <begin position="1896"/>
        <end position="1915"/>
    </location>
</feature>
<dbReference type="OrthoDB" id="427518at2759"/>
<feature type="compositionally biased region" description="Basic residues" evidence="6">
    <location>
        <begin position="1923"/>
        <end position="1932"/>
    </location>
</feature>
<feature type="domain" description="TANC1/2-like AAA+ ATPase lid" evidence="7">
    <location>
        <begin position="500"/>
        <end position="584"/>
    </location>
</feature>
<evidence type="ECO:0000256" key="2">
    <source>
        <dbReference type="ARBA" id="ARBA00022737"/>
    </source>
</evidence>
<feature type="repeat" description="ANK" evidence="5">
    <location>
        <begin position="975"/>
        <end position="1007"/>
    </location>
</feature>
<evidence type="ECO:0000256" key="3">
    <source>
        <dbReference type="ARBA" id="ARBA00022803"/>
    </source>
</evidence>
<feature type="region of interest" description="Disordered" evidence="6">
    <location>
        <begin position="1822"/>
        <end position="1876"/>
    </location>
</feature>
<keyword evidence="3" id="KW-0802">TPR repeat</keyword>
<dbReference type="InterPro" id="IPR036770">
    <property type="entry name" value="Ankyrin_rpt-contain_sf"/>
</dbReference>
<dbReference type="PANTHER" id="PTHR24166:SF48">
    <property type="entry name" value="PROTEIN VAPYRIN"/>
    <property type="match status" value="1"/>
</dbReference>
<reference evidence="9" key="1">
    <citation type="submission" date="2019-05" db="EMBL/GenBank/DDBJ databases">
        <title>Annotation for the trematode Fasciolopsis buski.</title>
        <authorList>
            <person name="Choi Y.-J."/>
        </authorList>
    </citation>
    <scope>NUCLEOTIDE SEQUENCE</scope>
    <source>
        <strain evidence="9">HT</strain>
        <tissue evidence="9">Whole worm</tissue>
    </source>
</reference>
<feature type="domain" description="TANC1/2-like winged helix" evidence="8">
    <location>
        <begin position="601"/>
        <end position="655"/>
    </location>
</feature>
<feature type="region of interest" description="Disordered" evidence="6">
    <location>
        <begin position="1418"/>
        <end position="1478"/>
    </location>
</feature>
<dbReference type="InterPro" id="IPR002110">
    <property type="entry name" value="Ankyrin_rpt"/>
</dbReference>
<feature type="repeat" description="ANK" evidence="5">
    <location>
        <begin position="904"/>
        <end position="936"/>
    </location>
</feature>
<keyword evidence="10" id="KW-1185">Reference proteome</keyword>
<dbReference type="SUPFAM" id="SSF48403">
    <property type="entry name" value="Ankyrin repeat"/>
    <property type="match status" value="2"/>
</dbReference>
<keyword evidence="1" id="KW-0597">Phosphoprotein</keyword>
<feature type="compositionally biased region" description="Basic and acidic residues" evidence="6">
    <location>
        <begin position="2078"/>
        <end position="2089"/>
    </location>
</feature>
<feature type="repeat" description="ANK" evidence="5">
    <location>
        <begin position="1288"/>
        <end position="1320"/>
    </location>
</feature>
<dbReference type="InterPro" id="IPR050889">
    <property type="entry name" value="Dendritic_Spine_Reg/Scaffold"/>
</dbReference>
<dbReference type="PROSITE" id="PS50088">
    <property type="entry name" value="ANK_REPEAT"/>
    <property type="match status" value="12"/>
</dbReference>
<feature type="compositionally biased region" description="Basic and acidic residues" evidence="6">
    <location>
        <begin position="1734"/>
        <end position="1747"/>
    </location>
</feature>
<feature type="region of interest" description="Disordered" evidence="6">
    <location>
        <begin position="46"/>
        <end position="67"/>
    </location>
</feature>
<feature type="compositionally biased region" description="Basic residues" evidence="6">
    <location>
        <begin position="1711"/>
        <end position="1733"/>
    </location>
</feature>
<evidence type="ECO:0000313" key="9">
    <source>
        <dbReference type="EMBL" id="KAA0192221.1"/>
    </source>
</evidence>
<evidence type="ECO:0000256" key="4">
    <source>
        <dbReference type="ARBA" id="ARBA00023043"/>
    </source>
</evidence>
<feature type="region of interest" description="Disordered" evidence="6">
    <location>
        <begin position="1685"/>
        <end position="1807"/>
    </location>
</feature>
<dbReference type="EMBL" id="LUCM01005822">
    <property type="protein sequence ID" value="KAA0192221.1"/>
    <property type="molecule type" value="Genomic_DNA"/>
</dbReference>
<feature type="region of interest" description="Disordered" evidence="6">
    <location>
        <begin position="1921"/>
        <end position="1989"/>
    </location>
</feature>
<dbReference type="SUPFAM" id="SSF52540">
    <property type="entry name" value="P-loop containing nucleoside triphosphate hydrolases"/>
    <property type="match status" value="1"/>
</dbReference>
<evidence type="ECO:0000256" key="6">
    <source>
        <dbReference type="SAM" id="MobiDB-lite"/>
    </source>
</evidence>
<feature type="region of interest" description="Disordered" evidence="6">
    <location>
        <begin position="2053"/>
        <end position="2089"/>
    </location>
</feature>